<accession>A0A1Q9AYR0</accession>
<dbReference type="PANTHER" id="PTHR32196">
    <property type="entry name" value="ABC TRANSPORTER PERMEASE PROTEIN YPHD-RELATED-RELATED"/>
    <property type="match status" value="1"/>
</dbReference>
<dbReference type="Proteomes" id="UP000186364">
    <property type="component" value="Unassembled WGS sequence"/>
</dbReference>
<dbReference type="AlphaFoldDB" id="A0A1Q9AYR0"/>
<dbReference type="GO" id="GO:0005886">
    <property type="term" value="C:plasma membrane"/>
    <property type="evidence" value="ECO:0007669"/>
    <property type="project" value="UniProtKB-SubCell"/>
</dbReference>
<evidence type="ECO:0000256" key="4">
    <source>
        <dbReference type="ARBA" id="ARBA00022989"/>
    </source>
</evidence>
<dbReference type="Pfam" id="PF02653">
    <property type="entry name" value="BPD_transp_2"/>
    <property type="match status" value="1"/>
</dbReference>
<evidence type="ECO:0000256" key="6">
    <source>
        <dbReference type="SAM" id="Phobius"/>
    </source>
</evidence>
<organism evidence="7 8">
    <name type="scientific">Xaviernesmea oryzae</name>
    <dbReference type="NCBI Taxonomy" id="464029"/>
    <lineage>
        <taxon>Bacteria</taxon>
        <taxon>Pseudomonadati</taxon>
        <taxon>Pseudomonadota</taxon>
        <taxon>Alphaproteobacteria</taxon>
        <taxon>Hyphomicrobiales</taxon>
        <taxon>Rhizobiaceae</taxon>
        <taxon>Rhizobium/Agrobacterium group</taxon>
        <taxon>Xaviernesmea</taxon>
    </lineage>
</organism>
<gene>
    <name evidence="7" type="ORF">BJF93_19815</name>
</gene>
<feature type="transmembrane region" description="Helical" evidence="6">
    <location>
        <begin position="262"/>
        <end position="282"/>
    </location>
</feature>
<feature type="transmembrane region" description="Helical" evidence="6">
    <location>
        <begin position="43"/>
        <end position="63"/>
    </location>
</feature>
<sequence>MFDGSLRANLVLSLPALALAALLTILTSLLSPAFLTEANLGNLATRLLPLGLVALAQAIVLFAGRIDLSVGTIMSLATAIMALGSLNLGWAAVPLTLVAGVACGLFTAAGVILLRINPLVMSLATAAIVKGVTLLLLPSPGGEVDYVFYELVFEREALFGPPLLICLAAYALMFLLLGWSRMGRAIYAFGSDAKAAFANGVSGARVDLVVYGAAGGIAALAGLFLSIRILSGDPLIGEPYTLDSVSAAILGGVALQGGRGSVAGVLFAALALVLVNNMFNLLGLDTNLQAIAKGLIFVGALVFFMRTSKSEA</sequence>
<keyword evidence="8" id="KW-1185">Reference proteome</keyword>
<reference evidence="7 8" key="1">
    <citation type="submission" date="2016-09" db="EMBL/GenBank/DDBJ databases">
        <title>Rhizobium sp. nov., a novel species isolated from the rice rhizosphere.</title>
        <authorList>
            <person name="Zhao J."/>
            <person name="Zhang X."/>
        </authorList>
    </citation>
    <scope>NUCLEOTIDE SEQUENCE [LARGE SCALE GENOMIC DNA]</scope>
    <source>
        <strain evidence="7 8">1.7048</strain>
    </source>
</reference>
<comment type="subcellular location">
    <subcellularLocation>
        <location evidence="1">Cell membrane</location>
        <topology evidence="1">Multi-pass membrane protein</topology>
    </subcellularLocation>
</comment>
<evidence type="ECO:0000256" key="3">
    <source>
        <dbReference type="ARBA" id="ARBA00022692"/>
    </source>
</evidence>
<dbReference type="CDD" id="cd06579">
    <property type="entry name" value="TM_PBP1_transp_AraH_like"/>
    <property type="match status" value="1"/>
</dbReference>
<feature type="transmembrane region" description="Helical" evidence="6">
    <location>
        <begin position="157"/>
        <end position="179"/>
    </location>
</feature>
<dbReference type="GO" id="GO:0022857">
    <property type="term" value="F:transmembrane transporter activity"/>
    <property type="evidence" value="ECO:0007669"/>
    <property type="project" value="InterPro"/>
</dbReference>
<comment type="caution">
    <text evidence="7">The sequence shown here is derived from an EMBL/GenBank/DDBJ whole genome shotgun (WGS) entry which is preliminary data.</text>
</comment>
<feature type="transmembrane region" description="Helical" evidence="6">
    <location>
        <begin position="208"/>
        <end position="230"/>
    </location>
</feature>
<evidence type="ECO:0000313" key="7">
    <source>
        <dbReference type="EMBL" id="OLP60573.1"/>
    </source>
</evidence>
<keyword evidence="4 6" id="KW-1133">Transmembrane helix</keyword>
<dbReference type="InterPro" id="IPR001851">
    <property type="entry name" value="ABC_transp_permease"/>
</dbReference>
<evidence type="ECO:0000256" key="2">
    <source>
        <dbReference type="ARBA" id="ARBA00022475"/>
    </source>
</evidence>
<feature type="transmembrane region" description="Helical" evidence="6">
    <location>
        <begin position="119"/>
        <end position="137"/>
    </location>
</feature>
<dbReference type="EMBL" id="MKIP01000035">
    <property type="protein sequence ID" value="OLP60573.1"/>
    <property type="molecule type" value="Genomic_DNA"/>
</dbReference>
<proteinExistence type="predicted"/>
<name>A0A1Q9AYR0_9HYPH</name>
<keyword evidence="5 6" id="KW-0472">Membrane</keyword>
<evidence type="ECO:0000256" key="5">
    <source>
        <dbReference type="ARBA" id="ARBA00023136"/>
    </source>
</evidence>
<evidence type="ECO:0000313" key="8">
    <source>
        <dbReference type="Proteomes" id="UP000186364"/>
    </source>
</evidence>
<keyword evidence="2" id="KW-1003">Cell membrane</keyword>
<feature type="transmembrane region" description="Helical" evidence="6">
    <location>
        <begin position="96"/>
        <end position="114"/>
    </location>
</feature>
<evidence type="ECO:0008006" key="9">
    <source>
        <dbReference type="Google" id="ProtNLM"/>
    </source>
</evidence>
<keyword evidence="3 6" id="KW-0812">Transmembrane</keyword>
<feature type="transmembrane region" description="Helical" evidence="6">
    <location>
        <begin position="288"/>
        <end position="305"/>
    </location>
</feature>
<evidence type="ECO:0000256" key="1">
    <source>
        <dbReference type="ARBA" id="ARBA00004651"/>
    </source>
</evidence>
<protein>
    <recommendedName>
        <fullName evidence="9">ABC transporter permease</fullName>
    </recommendedName>
</protein>
<dbReference type="RefSeq" id="WP_075627080.1">
    <property type="nucleotide sequence ID" value="NZ_FOAM01000028.1"/>
</dbReference>